<evidence type="ECO:0000313" key="3">
    <source>
        <dbReference type="Proteomes" id="UP000258309"/>
    </source>
</evidence>
<feature type="compositionally biased region" description="Acidic residues" evidence="1">
    <location>
        <begin position="807"/>
        <end position="826"/>
    </location>
</feature>
<gene>
    <name evidence="2" type="ORF">B7463_g3620</name>
</gene>
<proteinExistence type="predicted"/>
<dbReference type="STRING" id="5539.A0A3E2HHE6"/>
<feature type="non-terminal residue" evidence="2">
    <location>
        <position position="1"/>
    </location>
</feature>
<feature type="region of interest" description="Disordered" evidence="1">
    <location>
        <begin position="346"/>
        <end position="509"/>
    </location>
</feature>
<feature type="compositionally biased region" description="Polar residues" evidence="1">
    <location>
        <begin position="469"/>
        <end position="491"/>
    </location>
</feature>
<dbReference type="EMBL" id="NCSJ02000049">
    <property type="protein sequence ID" value="RFU32745.1"/>
    <property type="molecule type" value="Genomic_DNA"/>
</dbReference>
<feature type="region of interest" description="Disordered" evidence="1">
    <location>
        <begin position="731"/>
        <end position="833"/>
    </location>
</feature>
<evidence type="ECO:0000256" key="1">
    <source>
        <dbReference type="SAM" id="MobiDB-lite"/>
    </source>
</evidence>
<feature type="non-terminal residue" evidence="2">
    <location>
        <position position="875"/>
    </location>
</feature>
<accession>A0A3E2HHE6</accession>
<feature type="compositionally biased region" description="Low complexity" evidence="1">
    <location>
        <begin position="749"/>
        <end position="770"/>
    </location>
</feature>
<dbReference type="OrthoDB" id="3538351at2759"/>
<comment type="caution">
    <text evidence="2">The sequence shown here is derived from an EMBL/GenBank/DDBJ whole genome shotgun (WGS) entry which is preliminary data.</text>
</comment>
<dbReference type="Proteomes" id="UP000258309">
    <property type="component" value="Unassembled WGS sequence"/>
</dbReference>
<feature type="compositionally biased region" description="Polar residues" evidence="1">
    <location>
        <begin position="349"/>
        <end position="370"/>
    </location>
</feature>
<keyword evidence="3" id="KW-1185">Reference proteome</keyword>
<feature type="region of interest" description="Disordered" evidence="1">
    <location>
        <begin position="202"/>
        <end position="227"/>
    </location>
</feature>
<evidence type="ECO:0000313" key="2">
    <source>
        <dbReference type="EMBL" id="RFU32745.1"/>
    </source>
</evidence>
<organism evidence="2 3">
    <name type="scientific">Scytalidium lignicola</name>
    <name type="common">Hyphomycete</name>
    <dbReference type="NCBI Taxonomy" id="5539"/>
    <lineage>
        <taxon>Eukaryota</taxon>
        <taxon>Fungi</taxon>
        <taxon>Dikarya</taxon>
        <taxon>Ascomycota</taxon>
        <taxon>Pezizomycotina</taxon>
        <taxon>Leotiomycetes</taxon>
        <taxon>Leotiomycetes incertae sedis</taxon>
        <taxon>Scytalidium</taxon>
    </lineage>
</organism>
<feature type="compositionally biased region" description="Low complexity" evidence="1">
    <location>
        <begin position="559"/>
        <end position="576"/>
    </location>
</feature>
<feature type="compositionally biased region" description="Basic and acidic residues" evidence="1">
    <location>
        <begin position="577"/>
        <end position="605"/>
    </location>
</feature>
<protein>
    <submittedName>
        <fullName evidence="2">Uncharacterized protein</fullName>
    </submittedName>
</protein>
<sequence>MNGDVQKNSSQSNEDGLSSPTNKLPLRTTSVGNSITPMKGFVDFKFDYGKMDIYGPVDEAIENSILWRVEGSNSFGKSTDDSVDAEETVEVAPVGKVEPPVTDTLVRPYVNPETKFDYYDQTDGQAISDFDMSNFERVPKFRYPTIISMEAFEEYLGESEELTYEELYHRTAVVANTLAIYQMEWDAIHKVTSAHEAVLKEEERRIDEEAADREEEKGPGGRKRKTRPALANAPFHEMKKTKEEIELEKRQRGRLMDPIKFDDMKMMDVYGLEYSSHPKNFGQQNLQEAIKTRAKSMASGAIEDGRSRSQRTVARKVYDVEMSATPETEFDGPPLKRVRRQRILDGYDSESTVRSHTGTTSRGATPSIKTFPSGKRIGRPPTKSKLQDVQMAPSSDGMDTIPPSSSNPEALAPELPKRKGRPTKALLEAQEYAELHEAASALVTAAENGRVPTPPKPRHPGGRPKKIQGENTITSIPAHSTEGSTNVTPSKQKGKGGRPRKDTIESAITVQPNFNISNGGVEYDHIKLEHVGSARFGGFERPNEVLLSTEPDDRSRQGSESTTRPTTSSSQASESSFDTRRSSRPATQEKTHAREARAASKDNKKALKVQDATPQTGSSKGKRKQTNINDAEKSIVATPVPAPKKRKLNPAPDQTPQAAEVGIQVDVPVIKGVDLDSLDPVAREEAIRKERVRLEKSRKLSANMKLRWATGGMKGAQETRRANNALKKAAKILNDRSTEAAGTWPILPQPLSSTKSSPSIKSSPSAKSMPTIKPKKLTIVASPAPPPREPSSRARRPSRALASQLDGLDDPGDDGNEDEGEEEEEKDVQKQFTSEYEQYQALTSPAGPIILGKRVRKPKVNLADLVGSDEFEEEF</sequence>
<name>A0A3E2HHE6_SCYLI</name>
<dbReference type="AlphaFoldDB" id="A0A3E2HHE6"/>
<dbReference type="OMA" id="EYSSHPK"/>
<feature type="region of interest" description="Disordered" evidence="1">
    <location>
        <begin position="1"/>
        <end position="30"/>
    </location>
</feature>
<feature type="compositionally biased region" description="Basic and acidic residues" evidence="1">
    <location>
        <begin position="202"/>
        <end position="219"/>
    </location>
</feature>
<reference evidence="2 3" key="1">
    <citation type="submission" date="2018-05" db="EMBL/GenBank/DDBJ databases">
        <title>Draft genome sequence of Scytalidium lignicola DSM 105466, a ubiquitous saprotrophic fungus.</title>
        <authorList>
            <person name="Buettner E."/>
            <person name="Gebauer A.M."/>
            <person name="Hofrichter M."/>
            <person name="Liers C."/>
            <person name="Kellner H."/>
        </authorList>
    </citation>
    <scope>NUCLEOTIDE SEQUENCE [LARGE SCALE GENOMIC DNA]</scope>
    <source>
        <strain evidence="2 3">DSM 105466</strain>
    </source>
</reference>
<feature type="region of interest" description="Disordered" evidence="1">
    <location>
        <begin position="535"/>
        <end position="660"/>
    </location>
</feature>
<feature type="compositionally biased region" description="Basic residues" evidence="1">
    <location>
        <begin position="456"/>
        <end position="466"/>
    </location>
</feature>